<name>A0A645FYV0_9ZZZZ</name>
<feature type="compositionally biased region" description="Basic and acidic residues" evidence="1">
    <location>
        <begin position="157"/>
        <end position="172"/>
    </location>
</feature>
<organism evidence="2">
    <name type="scientific">bioreactor metagenome</name>
    <dbReference type="NCBI Taxonomy" id="1076179"/>
    <lineage>
        <taxon>unclassified sequences</taxon>
        <taxon>metagenomes</taxon>
        <taxon>ecological metagenomes</taxon>
    </lineage>
</organism>
<sequence length="183" mass="20170">MDEDRHVGAQRQAELFQFAARHAGPPQVVEGEQDAGRIRRTAAETAAHRQRLLEMDRRPLPAAGMRLQQAGSAHRQIVVRSDARRRCRQLDAVVATRREAQPVAAIDEAEYRLQQVVTVGATADNVQEEVELGRCRPAGQALRVRSVGPAQGRVVHESMTRRMRASPREMSRRAGGASADSPA</sequence>
<dbReference type="AlphaFoldDB" id="A0A645FYV0"/>
<evidence type="ECO:0000256" key="1">
    <source>
        <dbReference type="SAM" id="MobiDB-lite"/>
    </source>
</evidence>
<gene>
    <name evidence="2" type="ORF">SDC9_166195</name>
</gene>
<proteinExistence type="predicted"/>
<protein>
    <submittedName>
        <fullName evidence="2">Uncharacterized protein</fullName>
    </submittedName>
</protein>
<reference evidence="2" key="1">
    <citation type="submission" date="2019-08" db="EMBL/GenBank/DDBJ databases">
        <authorList>
            <person name="Kucharzyk K."/>
            <person name="Murdoch R.W."/>
            <person name="Higgins S."/>
            <person name="Loffler F."/>
        </authorList>
    </citation>
    <scope>NUCLEOTIDE SEQUENCE</scope>
</reference>
<accession>A0A645FYV0</accession>
<feature type="region of interest" description="Disordered" evidence="1">
    <location>
        <begin position="157"/>
        <end position="183"/>
    </location>
</feature>
<dbReference type="EMBL" id="VSSQ01066251">
    <property type="protein sequence ID" value="MPN18830.1"/>
    <property type="molecule type" value="Genomic_DNA"/>
</dbReference>
<comment type="caution">
    <text evidence="2">The sequence shown here is derived from an EMBL/GenBank/DDBJ whole genome shotgun (WGS) entry which is preliminary data.</text>
</comment>
<evidence type="ECO:0000313" key="2">
    <source>
        <dbReference type="EMBL" id="MPN18830.1"/>
    </source>
</evidence>